<gene>
    <name evidence="4" type="ORF">C3B61_18310</name>
</gene>
<feature type="region of interest" description="Disordered" evidence="2">
    <location>
        <begin position="81"/>
        <end position="106"/>
    </location>
</feature>
<evidence type="ECO:0000256" key="2">
    <source>
        <dbReference type="SAM" id="MobiDB-lite"/>
    </source>
</evidence>
<dbReference type="PROSITE" id="PS51903">
    <property type="entry name" value="CLP_R"/>
    <property type="match status" value="1"/>
</dbReference>
<reference evidence="4 5" key="1">
    <citation type="submission" date="2018-01" db="EMBL/GenBank/DDBJ databases">
        <title>Cryobacterium sp. nov., from glaciers in China.</title>
        <authorList>
            <person name="Liu Q."/>
            <person name="Xin Y.-H."/>
        </authorList>
    </citation>
    <scope>NUCLEOTIDE SEQUENCE [LARGE SCALE GENOMIC DNA]</scope>
    <source>
        <strain evidence="4 5">TMN-42</strain>
    </source>
</reference>
<dbReference type="GO" id="GO:0006508">
    <property type="term" value="P:proteolysis"/>
    <property type="evidence" value="ECO:0007669"/>
    <property type="project" value="UniProtKB-KW"/>
</dbReference>
<evidence type="ECO:0000259" key="3">
    <source>
        <dbReference type="PROSITE" id="PS51903"/>
    </source>
</evidence>
<dbReference type="InterPro" id="IPR004176">
    <property type="entry name" value="Clp_R_N"/>
</dbReference>
<keyword evidence="4" id="KW-0645">Protease</keyword>
<protein>
    <submittedName>
        <fullName evidence="4">Clp protease</fullName>
    </submittedName>
</protein>
<evidence type="ECO:0000313" key="5">
    <source>
        <dbReference type="Proteomes" id="UP000237340"/>
    </source>
</evidence>
<evidence type="ECO:0000313" key="4">
    <source>
        <dbReference type="EMBL" id="POH62164.1"/>
    </source>
</evidence>
<dbReference type="Proteomes" id="UP000237340">
    <property type="component" value="Unassembled WGS sequence"/>
</dbReference>
<dbReference type="SUPFAM" id="SSF81923">
    <property type="entry name" value="Double Clp-N motif"/>
    <property type="match status" value="1"/>
</dbReference>
<evidence type="ECO:0000256" key="1">
    <source>
        <dbReference type="PROSITE-ProRule" id="PRU01251"/>
    </source>
</evidence>
<sequence length="174" mass="18310">MGIRQAIADIRIMNELFTTAEQEAAALGDEMPGAEHLLLAVLALPDDSARRAFATFDVTTADVRTAIVQTHALALQSVGIDADAEPPEPSPHAAPSPARTGPYRSTGSLQDVFQRAVALSKEGAGRGHELRSAHVVWAAAEVEHGTMSRALRQLGVDRTELQQAARQAVTGAAG</sequence>
<dbReference type="EMBL" id="PPXD01000027">
    <property type="protein sequence ID" value="POH62164.1"/>
    <property type="molecule type" value="Genomic_DNA"/>
</dbReference>
<dbReference type="Gene3D" id="1.10.1780.10">
    <property type="entry name" value="Clp, N-terminal domain"/>
    <property type="match status" value="1"/>
</dbReference>
<name>A0A2S3Z9E5_9MICO</name>
<comment type="caution">
    <text evidence="4">The sequence shown here is derived from an EMBL/GenBank/DDBJ whole genome shotgun (WGS) entry which is preliminary data.</text>
</comment>
<proteinExistence type="predicted"/>
<keyword evidence="1" id="KW-0677">Repeat</keyword>
<keyword evidence="4" id="KW-0378">Hydrolase</keyword>
<organism evidence="4 5">
    <name type="scientific">Cryobacterium zongtaii</name>
    <dbReference type="NCBI Taxonomy" id="1259217"/>
    <lineage>
        <taxon>Bacteria</taxon>
        <taxon>Bacillati</taxon>
        <taxon>Actinomycetota</taxon>
        <taxon>Actinomycetes</taxon>
        <taxon>Micrococcales</taxon>
        <taxon>Microbacteriaceae</taxon>
        <taxon>Cryobacterium</taxon>
    </lineage>
</organism>
<dbReference type="Pfam" id="PF02861">
    <property type="entry name" value="Clp_N"/>
    <property type="match status" value="1"/>
</dbReference>
<dbReference type="AlphaFoldDB" id="A0A2S3Z9E5"/>
<feature type="domain" description="Clp R" evidence="3">
    <location>
        <begin position="1"/>
        <end position="73"/>
    </location>
</feature>
<dbReference type="GO" id="GO:0008233">
    <property type="term" value="F:peptidase activity"/>
    <property type="evidence" value="ECO:0007669"/>
    <property type="project" value="UniProtKB-KW"/>
</dbReference>
<dbReference type="RefSeq" id="WP_103461921.1">
    <property type="nucleotide sequence ID" value="NZ_PPXD01000027.1"/>
</dbReference>
<dbReference type="InterPro" id="IPR036628">
    <property type="entry name" value="Clp_N_dom_sf"/>
</dbReference>
<accession>A0A2S3Z9E5</accession>
<keyword evidence="5" id="KW-1185">Reference proteome</keyword>